<dbReference type="InterPro" id="IPR003694">
    <property type="entry name" value="NAD_synthase"/>
</dbReference>
<dbReference type="AlphaFoldDB" id="A0A3M0A1Y3"/>
<keyword evidence="3 6" id="KW-0547">Nucleotide-binding</keyword>
<dbReference type="SUPFAM" id="SSF52402">
    <property type="entry name" value="Adenine nucleotide alpha hydrolases-like"/>
    <property type="match status" value="1"/>
</dbReference>
<dbReference type="GO" id="GO:0008795">
    <property type="term" value="F:NAD+ synthase activity"/>
    <property type="evidence" value="ECO:0007669"/>
    <property type="project" value="UniProtKB-EC"/>
</dbReference>
<dbReference type="PANTHER" id="PTHR23090">
    <property type="entry name" value="NH 3 /GLUTAMINE-DEPENDENT NAD + SYNTHETASE"/>
    <property type="match status" value="1"/>
</dbReference>
<evidence type="ECO:0000256" key="2">
    <source>
        <dbReference type="ARBA" id="ARBA00022598"/>
    </source>
</evidence>
<name>A0A3M0A1Y3_9BACT</name>
<dbReference type="GO" id="GO:0009435">
    <property type="term" value="P:NAD+ biosynthetic process"/>
    <property type="evidence" value="ECO:0007669"/>
    <property type="project" value="UniProtKB-UniPathway"/>
</dbReference>
<organism evidence="9 10">
    <name type="scientific">Metamycoplasma subdolum</name>
    <dbReference type="NCBI Taxonomy" id="92407"/>
    <lineage>
        <taxon>Bacteria</taxon>
        <taxon>Bacillati</taxon>
        <taxon>Mycoplasmatota</taxon>
        <taxon>Mycoplasmoidales</taxon>
        <taxon>Metamycoplasmataceae</taxon>
        <taxon>Metamycoplasma</taxon>
    </lineage>
</organism>
<evidence type="ECO:0000256" key="6">
    <source>
        <dbReference type="RuleBase" id="RU003811"/>
    </source>
</evidence>
<accession>A0A3M0A1Y3</accession>
<comment type="pathway">
    <text evidence="1">Cofactor biosynthesis; NAD(+) biosynthesis.</text>
</comment>
<comment type="catalytic activity">
    <reaction evidence="7">
        <text>deamido-NAD(+) + NH4(+) + ATP = AMP + diphosphate + NAD(+) + H(+)</text>
        <dbReference type="Rhea" id="RHEA:21188"/>
        <dbReference type="ChEBI" id="CHEBI:15378"/>
        <dbReference type="ChEBI" id="CHEBI:28938"/>
        <dbReference type="ChEBI" id="CHEBI:30616"/>
        <dbReference type="ChEBI" id="CHEBI:33019"/>
        <dbReference type="ChEBI" id="CHEBI:57540"/>
        <dbReference type="ChEBI" id="CHEBI:58437"/>
        <dbReference type="ChEBI" id="CHEBI:456215"/>
        <dbReference type="EC" id="6.3.1.5"/>
    </reaction>
</comment>
<dbReference type="InterPro" id="IPR014729">
    <property type="entry name" value="Rossmann-like_a/b/a_fold"/>
</dbReference>
<evidence type="ECO:0000256" key="3">
    <source>
        <dbReference type="ARBA" id="ARBA00022741"/>
    </source>
</evidence>
<dbReference type="CDD" id="cd00553">
    <property type="entry name" value="NAD_synthase"/>
    <property type="match status" value="1"/>
</dbReference>
<evidence type="ECO:0000256" key="1">
    <source>
        <dbReference type="ARBA" id="ARBA00004790"/>
    </source>
</evidence>
<dbReference type="GO" id="GO:0005737">
    <property type="term" value="C:cytoplasm"/>
    <property type="evidence" value="ECO:0007669"/>
    <property type="project" value="InterPro"/>
</dbReference>
<sequence>MKKENFKYKSLTKKEQKIYQNLISKLSTWLKQKVASSFSSGITLGISGGVDSATLACLCSRIFAENAYFYYFKTGEDLVTENHVKKLEKTLNHKIKIIELTESFDKLTKDLKVKNKKVIANLKSRFFMASLYAKSQEKNTLVLGTDNFDEYFLGYFTKYGDGGCDLLPFANLKKSEVYVLANLLSVPKEIIEKHPSANLYKKQYDEIELGFTYEEFEKWKLDKNLVSNKTSERIEYLHKISNHKRELIPKGPKLK</sequence>
<dbReference type="Gene3D" id="3.40.50.620">
    <property type="entry name" value="HUPs"/>
    <property type="match status" value="1"/>
</dbReference>
<evidence type="ECO:0000313" key="10">
    <source>
        <dbReference type="Proteomes" id="UP000267246"/>
    </source>
</evidence>
<protein>
    <recommendedName>
        <fullName evidence="7">NH(3)-dependent NAD(+) synthetase</fullName>
        <ecNumber evidence="7">6.3.1.5</ecNumber>
    </recommendedName>
</protein>
<gene>
    <name evidence="9" type="ORF">JN00_0278</name>
</gene>
<dbReference type="GO" id="GO:0004359">
    <property type="term" value="F:glutaminase activity"/>
    <property type="evidence" value="ECO:0007669"/>
    <property type="project" value="InterPro"/>
</dbReference>
<evidence type="ECO:0000256" key="7">
    <source>
        <dbReference type="RuleBase" id="RU003812"/>
    </source>
</evidence>
<evidence type="ECO:0000256" key="4">
    <source>
        <dbReference type="ARBA" id="ARBA00022840"/>
    </source>
</evidence>
<dbReference type="OrthoDB" id="9803818at2"/>
<evidence type="ECO:0000259" key="8">
    <source>
        <dbReference type="Pfam" id="PF02540"/>
    </source>
</evidence>
<keyword evidence="10" id="KW-1185">Reference proteome</keyword>
<keyword evidence="5 6" id="KW-0520">NAD</keyword>
<evidence type="ECO:0000256" key="5">
    <source>
        <dbReference type="ARBA" id="ARBA00023027"/>
    </source>
</evidence>
<dbReference type="GO" id="GO:0005524">
    <property type="term" value="F:ATP binding"/>
    <property type="evidence" value="ECO:0007669"/>
    <property type="project" value="UniProtKB-KW"/>
</dbReference>
<dbReference type="Proteomes" id="UP000267246">
    <property type="component" value="Unassembled WGS sequence"/>
</dbReference>
<dbReference type="UniPathway" id="UPA00253"/>
<keyword evidence="4 6" id="KW-0067">ATP-binding</keyword>
<evidence type="ECO:0000313" key="9">
    <source>
        <dbReference type="EMBL" id="RMA78636.1"/>
    </source>
</evidence>
<comment type="similarity">
    <text evidence="6">Belongs to the NAD synthetase family.</text>
</comment>
<dbReference type="InterPro" id="IPR022310">
    <property type="entry name" value="NAD/GMP_synthase"/>
</dbReference>
<comment type="caution">
    <text evidence="9">The sequence shown here is derived from an EMBL/GenBank/DDBJ whole genome shotgun (WGS) entry which is preliminary data.</text>
</comment>
<dbReference type="EMBL" id="REFI01000006">
    <property type="protein sequence ID" value="RMA78636.1"/>
    <property type="molecule type" value="Genomic_DNA"/>
</dbReference>
<dbReference type="RefSeq" id="WP_121940756.1">
    <property type="nucleotide sequence ID" value="NZ_CP137846.1"/>
</dbReference>
<dbReference type="NCBIfam" id="TIGR00552">
    <property type="entry name" value="nadE"/>
    <property type="match status" value="1"/>
</dbReference>
<dbReference type="PANTHER" id="PTHR23090:SF9">
    <property type="entry name" value="GLUTAMINE-DEPENDENT NAD(+) SYNTHETASE"/>
    <property type="match status" value="1"/>
</dbReference>
<keyword evidence="2 6" id="KW-0436">Ligase</keyword>
<dbReference type="EC" id="6.3.1.5" evidence="7"/>
<dbReference type="Pfam" id="PF02540">
    <property type="entry name" value="NAD_synthase"/>
    <property type="match status" value="1"/>
</dbReference>
<proteinExistence type="inferred from homology"/>
<feature type="domain" description="NAD/GMP synthase" evidence="8">
    <location>
        <begin position="23"/>
        <end position="246"/>
    </location>
</feature>
<reference evidence="9 10" key="1">
    <citation type="submission" date="2018-10" db="EMBL/GenBank/DDBJ databases">
        <title>Genomic Encyclopedia of Archaeal and Bacterial Type Strains, Phase II (KMG-II): from individual species to whole genera.</title>
        <authorList>
            <person name="Goeker M."/>
        </authorList>
    </citation>
    <scope>NUCLEOTIDE SEQUENCE [LARGE SCALE GENOMIC DNA]</scope>
    <source>
        <strain evidence="9 10">ATCC 29870</strain>
    </source>
</reference>
<dbReference type="GO" id="GO:0003952">
    <property type="term" value="F:NAD+ synthase (glutamine-hydrolyzing) activity"/>
    <property type="evidence" value="ECO:0007669"/>
    <property type="project" value="InterPro"/>
</dbReference>